<feature type="region of interest" description="Disordered" evidence="6">
    <location>
        <begin position="395"/>
        <end position="433"/>
    </location>
</feature>
<feature type="compositionally biased region" description="Acidic residues" evidence="6">
    <location>
        <begin position="403"/>
        <end position="413"/>
    </location>
</feature>
<keyword evidence="4 7" id="KW-1133">Transmembrane helix</keyword>
<evidence type="ECO:0000256" key="2">
    <source>
        <dbReference type="ARBA" id="ARBA00005241"/>
    </source>
</evidence>
<keyword evidence="5 7" id="KW-0472">Membrane</keyword>
<feature type="transmembrane region" description="Helical" evidence="7">
    <location>
        <begin position="158"/>
        <end position="180"/>
    </location>
</feature>
<comment type="similarity">
    <text evidence="2">Belongs to the major facilitator superfamily. MFSD6 family.</text>
</comment>
<evidence type="ECO:0000313" key="11">
    <source>
        <dbReference type="Proteomes" id="UP001230188"/>
    </source>
</evidence>
<proteinExistence type="inferred from homology"/>
<evidence type="ECO:0000259" key="9">
    <source>
        <dbReference type="Pfam" id="PF12832"/>
    </source>
</evidence>
<keyword evidence="11" id="KW-1185">Reference proteome</keyword>
<dbReference type="Gene3D" id="1.20.1250.20">
    <property type="entry name" value="MFS general substrate transporter like domains"/>
    <property type="match status" value="2"/>
</dbReference>
<dbReference type="GO" id="GO:0016020">
    <property type="term" value="C:membrane"/>
    <property type="evidence" value="ECO:0007669"/>
    <property type="project" value="UniProtKB-SubCell"/>
</dbReference>
<dbReference type="PANTHER" id="PTHR16172">
    <property type="entry name" value="MAJOR FACILITATOR SUPERFAMILY DOMAIN-CONTAINING PROTEIN 6-LIKE"/>
    <property type="match status" value="1"/>
</dbReference>
<evidence type="ECO:0000256" key="4">
    <source>
        <dbReference type="ARBA" id="ARBA00022989"/>
    </source>
</evidence>
<evidence type="ECO:0000256" key="3">
    <source>
        <dbReference type="ARBA" id="ARBA00022692"/>
    </source>
</evidence>
<comment type="caution">
    <text evidence="10">The sequence shown here is derived from an EMBL/GenBank/DDBJ whole genome shotgun (WGS) entry which is preliminary data.</text>
</comment>
<evidence type="ECO:0000256" key="5">
    <source>
        <dbReference type="ARBA" id="ARBA00023136"/>
    </source>
</evidence>
<name>A0AAD7UEU7_9STRA</name>
<feature type="transmembrane region" description="Helical" evidence="7">
    <location>
        <begin position="67"/>
        <end position="86"/>
    </location>
</feature>
<feature type="transmembrane region" description="Helical" evidence="7">
    <location>
        <begin position="36"/>
        <end position="55"/>
    </location>
</feature>
<feature type="transmembrane region" description="Helical" evidence="7">
    <location>
        <begin position="333"/>
        <end position="351"/>
    </location>
</feature>
<dbReference type="PANTHER" id="PTHR16172:SF41">
    <property type="entry name" value="MAJOR FACILITATOR SUPERFAMILY DOMAIN-CONTAINING PROTEIN 6-LIKE"/>
    <property type="match status" value="1"/>
</dbReference>
<reference evidence="10" key="1">
    <citation type="submission" date="2023-01" db="EMBL/GenBank/DDBJ databases">
        <title>Metagenome sequencing of chrysophaentin producing Chrysophaeum taylorii.</title>
        <authorList>
            <person name="Davison J."/>
            <person name="Bewley C."/>
        </authorList>
    </citation>
    <scope>NUCLEOTIDE SEQUENCE</scope>
    <source>
        <strain evidence="10">NIES-1699</strain>
    </source>
</reference>
<dbReference type="Pfam" id="PF12832">
    <property type="entry name" value="MFS_1_like"/>
    <property type="match status" value="1"/>
</dbReference>
<feature type="transmembrane region" description="Helical" evidence="7">
    <location>
        <begin position="291"/>
        <end position="312"/>
    </location>
</feature>
<keyword evidence="8" id="KW-0732">Signal</keyword>
<protein>
    <recommendedName>
        <fullName evidence="9">Major facilitator superfamily associated domain-containing protein</fullName>
    </recommendedName>
</protein>
<organism evidence="10 11">
    <name type="scientific">Chrysophaeum taylorii</name>
    <dbReference type="NCBI Taxonomy" id="2483200"/>
    <lineage>
        <taxon>Eukaryota</taxon>
        <taxon>Sar</taxon>
        <taxon>Stramenopiles</taxon>
        <taxon>Ochrophyta</taxon>
        <taxon>Pelagophyceae</taxon>
        <taxon>Pelagomonadales</taxon>
        <taxon>Pelagomonadaceae</taxon>
        <taxon>Chrysophaeum</taxon>
    </lineage>
</organism>
<feature type="compositionally biased region" description="Acidic residues" evidence="6">
    <location>
        <begin position="420"/>
        <end position="433"/>
    </location>
</feature>
<dbReference type="InterPro" id="IPR051717">
    <property type="entry name" value="MFS_MFSD6"/>
</dbReference>
<evidence type="ECO:0000313" key="10">
    <source>
        <dbReference type="EMBL" id="KAJ8603513.1"/>
    </source>
</evidence>
<feature type="domain" description="Major facilitator superfamily associated" evidence="9">
    <location>
        <begin position="2"/>
        <end position="361"/>
    </location>
</feature>
<dbReference type="InterPro" id="IPR024989">
    <property type="entry name" value="MFS_assoc_dom"/>
</dbReference>
<evidence type="ECO:0000256" key="8">
    <source>
        <dbReference type="SAM" id="SignalP"/>
    </source>
</evidence>
<feature type="chain" id="PRO_5041932498" description="Major facilitator superfamily associated domain-containing protein" evidence="8">
    <location>
        <begin position="20"/>
        <end position="433"/>
    </location>
</feature>
<dbReference type="EMBL" id="JAQMWT010000350">
    <property type="protein sequence ID" value="KAJ8603513.1"/>
    <property type="molecule type" value="Genomic_DNA"/>
</dbReference>
<evidence type="ECO:0000256" key="6">
    <source>
        <dbReference type="SAM" id="MobiDB-lite"/>
    </source>
</evidence>
<comment type="subcellular location">
    <subcellularLocation>
        <location evidence="1">Membrane</location>
        <topology evidence="1">Multi-pass membrane protein</topology>
    </subcellularLocation>
</comment>
<dbReference type="AlphaFoldDB" id="A0AAD7UEU7"/>
<feature type="transmembrane region" description="Helical" evidence="7">
    <location>
        <begin position="201"/>
        <end position="227"/>
    </location>
</feature>
<evidence type="ECO:0000256" key="7">
    <source>
        <dbReference type="SAM" id="Phobius"/>
    </source>
</evidence>
<keyword evidence="3 7" id="KW-0812">Transmembrane</keyword>
<dbReference type="Proteomes" id="UP001230188">
    <property type="component" value="Unassembled WGS sequence"/>
</dbReference>
<evidence type="ECO:0000256" key="1">
    <source>
        <dbReference type="ARBA" id="ARBA00004141"/>
    </source>
</evidence>
<sequence length="433" mass="47109">MWFLRGLYLLNSLSSATWGRYGTLYYLDKGLSKAEIGLIEGLMPMVGVFAQSAWAVVADARHARKGVYLLTSSLGTCVLLLLGVEAVVGRSFARILCVSLGSKAFACGGILDAYAFEVVGSQAPKLYGRLRLWGSLGWGCGGLAMGAINDAYGFGPNFLIYGACNALRIALVGACVKPAAAEDTKKPIRADLIAVLRSPALLAFLGEILIFGTAVGVVERLIFVYVVDNLDGDSLLCGLVVFVSSTCNIPVFHNAGVLLEKFGPENLLLLAQFCYFTRVVGYTLLTPETKYFILGLETLHGCTFAMLWIAAVERARHLAPDGWAATLQSLLQTVYYSFGPGLGALLGGYLWHLKNARFMYRSFALAVFLHFAIRAAAAAAPITYCRNTLLQRQRRRRCPPSQQDDDDDDDDDERLYVALTDDETPDDDLDTTT</sequence>
<gene>
    <name evidence="10" type="ORF">CTAYLR_005132</name>
</gene>
<dbReference type="SUPFAM" id="SSF103473">
    <property type="entry name" value="MFS general substrate transporter"/>
    <property type="match status" value="1"/>
</dbReference>
<dbReference type="InterPro" id="IPR036259">
    <property type="entry name" value="MFS_trans_sf"/>
</dbReference>
<feature type="signal peptide" evidence="8">
    <location>
        <begin position="1"/>
        <end position="19"/>
    </location>
</feature>
<feature type="transmembrane region" description="Helical" evidence="7">
    <location>
        <begin position="363"/>
        <end position="385"/>
    </location>
</feature>
<accession>A0AAD7UEU7</accession>